<evidence type="ECO:0000256" key="2">
    <source>
        <dbReference type="ARBA" id="ARBA00022692"/>
    </source>
</evidence>
<sequence length="407" mass="45551">MLYPGWFIKCSAMADSGCSAFHVPCSCLGSAAAFGGPCVDLFTAAWYTVDSCRDERIPLVLRCTFPRSNRQPLHRGRGGASSSLPAPSPVAPPPPEREGGAKGGMDPSDWLRRGALSSSSSSSRAPPSTGGPSGGPKQQQQQQQRRWRCCRNSMEDSNYVGYCIVASSFVAFQFFFSALSPQLSLSLSPRYATLPSVKQSEWNSRCVSTLHALIVGLFCLYILWFDDAVNANPIWGDPWLVKLNVAITCGYLLYDLLLLMRYWRTLGDSLFVCHHLAALYAYGYVLSRGVLPFFANFRLISELSTPFVNLRWFLDTAGWPRSSWLVLANGLAMMVVFFVVRIAVIPSYYAQVYFWYGTPEYERLGLWVQLAWIVPSVALEVLNVVWMYRIIRGFYRAFCRSKARKAT</sequence>
<dbReference type="GO" id="GO:0005783">
    <property type="term" value="C:endoplasmic reticulum"/>
    <property type="evidence" value="ECO:0000318"/>
    <property type="project" value="GO_Central"/>
</dbReference>
<dbReference type="Proteomes" id="UP000001646">
    <property type="component" value="Chromosome 2"/>
</dbReference>
<dbReference type="GO" id="GO:0016020">
    <property type="term" value="C:membrane"/>
    <property type="evidence" value="ECO:0007669"/>
    <property type="project" value="UniProtKB-SubCell"/>
</dbReference>
<keyword evidence="10" id="KW-1185">Reference proteome</keyword>
<evidence type="ECO:0000313" key="9">
    <source>
        <dbReference type="Ensembl" id="ENSACAP00000029768.1"/>
    </source>
</evidence>
<evidence type="ECO:0000256" key="6">
    <source>
        <dbReference type="SAM" id="MobiDB-lite"/>
    </source>
</evidence>
<keyword evidence="4 5" id="KW-0472">Membrane</keyword>
<dbReference type="InParanoid" id="A0A803T3H8"/>
<accession>A0A803T3H8</accession>
<dbReference type="InterPro" id="IPR050846">
    <property type="entry name" value="TLCD"/>
</dbReference>
<organism evidence="9 10">
    <name type="scientific">Anolis carolinensis</name>
    <name type="common">Green anole</name>
    <name type="synonym">American chameleon</name>
    <dbReference type="NCBI Taxonomy" id="28377"/>
    <lineage>
        <taxon>Eukaryota</taxon>
        <taxon>Metazoa</taxon>
        <taxon>Chordata</taxon>
        <taxon>Craniata</taxon>
        <taxon>Vertebrata</taxon>
        <taxon>Euteleostomi</taxon>
        <taxon>Lepidosauria</taxon>
        <taxon>Squamata</taxon>
        <taxon>Bifurcata</taxon>
        <taxon>Unidentata</taxon>
        <taxon>Episquamata</taxon>
        <taxon>Toxicofera</taxon>
        <taxon>Iguania</taxon>
        <taxon>Dactyloidae</taxon>
        <taxon>Anolis</taxon>
    </lineage>
</organism>
<dbReference type="Pfam" id="PF03798">
    <property type="entry name" value="TRAM_LAG1_CLN8"/>
    <property type="match status" value="1"/>
</dbReference>
<evidence type="ECO:0000259" key="8">
    <source>
        <dbReference type="PROSITE" id="PS50922"/>
    </source>
</evidence>
<gene>
    <name evidence="9" type="primary">LOC100552377</name>
</gene>
<evidence type="ECO:0000256" key="5">
    <source>
        <dbReference type="PROSITE-ProRule" id="PRU00205"/>
    </source>
</evidence>
<feature type="transmembrane region" description="Helical" evidence="7">
    <location>
        <begin position="159"/>
        <end position="181"/>
    </location>
</feature>
<dbReference type="AlphaFoldDB" id="A0A803T3H8"/>
<feature type="transmembrane region" description="Helical" evidence="7">
    <location>
        <begin position="269"/>
        <end position="287"/>
    </location>
</feature>
<dbReference type="PANTHER" id="PTHR13439:SF49">
    <property type="entry name" value="TLC DOMAIN-CONTAINING PROTEIN 4-B"/>
    <property type="match status" value="1"/>
</dbReference>
<evidence type="ECO:0000256" key="3">
    <source>
        <dbReference type="ARBA" id="ARBA00022989"/>
    </source>
</evidence>
<reference evidence="9 10" key="1">
    <citation type="submission" date="2009-12" db="EMBL/GenBank/DDBJ databases">
        <title>The Genome Sequence of Anolis carolinensis (Green Anole Lizard).</title>
        <authorList>
            <consortium name="The Genome Sequencing Platform"/>
            <person name="Di Palma F."/>
            <person name="Alfoldi J."/>
            <person name="Heiman D."/>
            <person name="Young S."/>
            <person name="Grabherr M."/>
            <person name="Johnson J."/>
            <person name="Lander E.S."/>
            <person name="Lindblad-Toh K."/>
        </authorList>
    </citation>
    <scope>NUCLEOTIDE SEQUENCE [LARGE SCALE GENOMIC DNA]</scope>
    <source>
        <strain evidence="9 10">JBL SC #1</strain>
    </source>
</reference>
<dbReference type="PROSITE" id="PS50922">
    <property type="entry name" value="TLC"/>
    <property type="match status" value="1"/>
</dbReference>
<dbReference type="GO" id="GO:0055088">
    <property type="term" value="P:lipid homeostasis"/>
    <property type="evidence" value="ECO:0000318"/>
    <property type="project" value="GO_Central"/>
</dbReference>
<protein>
    <recommendedName>
        <fullName evidence="8">TLC domain-containing protein</fullName>
    </recommendedName>
</protein>
<dbReference type="Ensembl" id="ENSACAT00000046127.1">
    <property type="protein sequence ID" value="ENSACAP00000029768.1"/>
    <property type="gene ID" value="ENSACAG00000035421.1"/>
</dbReference>
<keyword evidence="3 7" id="KW-1133">Transmembrane helix</keyword>
<evidence type="ECO:0000256" key="4">
    <source>
        <dbReference type="ARBA" id="ARBA00023136"/>
    </source>
</evidence>
<feature type="domain" description="TLC" evidence="8">
    <location>
        <begin position="197"/>
        <end position="399"/>
    </location>
</feature>
<feature type="transmembrane region" description="Helical" evidence="7">
    <location>
        <begin position="239"/>
        <end position="257"/>
    </location>
</feature>
<reference evidence="9" key="2">
    <citation type="submission" date="2025-08" db="UniProtKB">
        <authorList>
            <consortium name="Ensembl"/>
        </authorList>
    </citation>
    <scope>IDENTIFICATION</scope>
</reference>
<feature type="transmembrane region" description="Helical" evidence="7">
    <location>
        <begin position="202"/>
        <end position="224"/>
    </location>
</feature>
<reference evidence="9" key="3">
    <citation type="submission" date="2025-09" db="UniProtKB">
        <authorList>
            <consortium name="Ensembl"/>
        </authorList>
    </citation>
    <scope>IDENTIFICATION</scope>
</reference>
<evidence type="ECO:0000313" key="10">
    <source>
        <dbReference type="Proteomes" id="UP000001646"/>
    </source>
</evidence>
<feature type="compositionally biased region" description="Low complexity" evidence="6">
    <location>
        <begin position="117"/>
        <end position="144"/>
    </location>
</feature>
<dbReference type="GeneTree" id="ENSGT01010000222313"/>
<dbReference type="InterPro" id="IPR006634">
    <property type="entry name" value="TLC-dom"/>
</dbReference>
<dbReference type="PANTHER" id="PTHR13439">
    <property type="entry name" value="CT120 PROTEIN"/>
    <property type="match status" value="1"/>
</dbReference>
<comment type="subcellular location">
    <subcellularLocation>
        <location evidence="1">Membrane</location>
        <topology evidence="1">Multi-pass membrane protein</topology>
    </subcellularLocation>
</comment>
<keyword evidence="2 5" id="KW-0812">Transmembrane</keyword>
<dbReference type="SMART" id="SM00724">
    <property type="entry name" value="TLC"/>
    <property type="match status" value="1"/>
</dbReference>
<evidence type="ECO:0000256" key="1">
    <source>
        <dbReference type="ARBA" id="ARBA00004141"/>
    </source>
</evidence>
<evidence type="ECO:0000256" key="7">
    <source>
        <dbReference type="SAM" id="Phobius"/>
    </source>
</evidence>
<name>A0A803T3H8_ANOCA</name>
<feature type="transmembrane region" description="Helical" evidence="7">
    <location>
        <begin position="370"/>
        <end position="391"/>
    </location>
</feature>
<feature type="region of interest" description="Disordered" evidence="6">
    <location>
        <begin position="71"/>
        <end position="147"/>
    </location>
</feature>
<feature type="transmembrane region" description="Helical" evidence="7">
    <location>
        <begin position="326"/>
        <end position="350"/>
    </location>
</feature>
<proteinExistence type="predicted"/>